<name>A0A6B0UGH5_IXORI</name>
<feature type="chain" id="PRO_5025679232" description="Secreted protein" evidence="1">
    <location>
        <begin position="21"/>
        <end position="98"/>
    </location>
</feature>
<evidence type="ECO:0000313" key="2">
    <source>
        <dbReference type="EMBL" id="MXU87836.1"/>
    </source>
</evidence>
<dbReference type="EMBL" id="GIFC01005753">
    <property type="protein sequence ID" value="MXU87836.1"/>
    <property type="molecule type" value="Transcribed_RNA"/>
</dbReference>
<accession>A0A6B0UGH5</accession>
<reference evidence="2" key="1">
    <citation type="submission" date="2019-12" db="EMBL/GenBank/DDBJ databases">
        <title>An insight into the sialome of adult female Ixodes ricinus ticks feeding for 6 days.</title>
        <authorList>
            <person name="Perner J."/>
            <person name="Ribeiro J.M.C."/>
        </authorList>
    </citation>
    <scope>NUCLEOTIDE SEQUENCE</scope>
    <source>
        <strain evidence="2">Semi-engorged</strain>
        <tissue evidence="2">Salivary glands</tissue>
    </source>
</reference>
<proteinExistence type="predicted"/>
<dbReference type="AlphaFoldDB" id="A0A6B0UGH5"/>
<evidence type="ECO:0008006" key="3">
    <source>
        <dbReference type="Google" id="ProtNLM"/>
    </source>
</evidence>
<feature type="signal peptide" evidence="1">
    <location>
        <begin position="1"/>
        <end position="20"/>
    </location>
</feature>
<organism evidence="2">
    <name type="scientific">Ixodes ricinus</name>
    <name type="common">Common tick</name>
    <name type="synonym">Acarus ricinus</name>
    <dbReference type="NCBI Taxonomy" id="34613"/>
    <lineage>
        <taxon>Eukaryota</taxon>
        <taxon>Metazoa</taxon>
        <taxon>Ecdysozoa</taxon>
        <taxon>Arthropoda</taxon>
        <taxon>Chelicerata</taxon>
        <taxon>Arachnida</taxon>
        <taxon>Acari</taxon>
        <taxon>Parasitiformes</taxon>
        <taxon>Ixodida</taxon>
        <taxon>Ixodoidea</taxon>
        <taxon>Ixodidae</taxon>
        <taxon>Ixodinae</taxon>
        <taxon>Ixodes</taxon>
    </lineage>
</organism>
<keyword evidence="1" id="KW-0732">Signal</keyword>
<protein>
    <recommendedName>
        <fullName evidence="3">Secreted protein</fullName>
    </recommendedName>
</protein>
<evidence type="ECO:0000256" key="1">
    <source>
        <dbReference type="SAM" id="SignalP"/>
    </source>
</evidence>
<sequence>MLLAVHLVGLLVWGWRFLRQCCVLPRGAFTPAAGLLGGSAADWSRGVVLFRGVRDGMATGGCASLFWFSFGVRLVVFSAAFWSGGLCGAGIVDACCPG</sequence>